<sequence>MEGFEGSSEVLAGFGEASSSSESEWSEEEMSSSSEEALVEELDFGLPEMVIFLHEPIYAICKEARRVDELPPARCSRKCHSEDNLVSLERVAGESEMPCCRASAEQCGCKSLRNDGCSDEEERYENGIVSYDEHANVYKKVVFVRDVEEVIQHSPRQRASKCTRMSNQVQVANKANMELLDKEVDVCAVNESFYFDSGSEKDFITGLNFGPGDEVKKLVSLKELMSMTSLVDHAGSTVLSPPPMAYSMHKSYPDGDLGQACSSRQSFSFPILAKEWFGSPERMAENSSKFPLHGLIRYFRCCSF</sequence>
<accession>A0A7N1A3T2</accession>
<evidence type="ECO:0000256" key="1">
    <source>
        <dbReference type="SAM" id="MobiDB-lite"/>
    </source>
</evidence>
<protein>
    <submittedName>
        <fullName evidence="2">Uncharacterized protein</fullName>
    </submittedName>
</protein>
<dbReference type="Proteomes" id="UP000594263">
    <property type="component" value="Unplaced"/>
</dbReference>
<proteinExistence type="predicted"/>
<keyword evidence="3" id="KW-1185">Reference proteome</keyword>
<evidence type="ECO:0000313" key="2">
    <source>
        <dbReference type="EnsemblPlants" id="Kaladp0094s0005.1.v1.1"/>
    </source>
</evidence>
<organism evidence="2 3">
    <name type="scientific">Kalanchoe fedtschenkoi</name>
    <name type="common">Lavender scallops</name>
    <name type="synonym">South American air plant</name>
    <dbReference type="NCBI Taxonomy" id="63787"/>
    <lineage>
        <taxon>Eukaryota</taxon>
        <taxon>Viridiplantae</taxon>
        <taxon>Streptophyta</taxon>
        <taxon>Embryophyta</taxon>
        <taxon>Tracheophyta</taxon>
        <taxon>Spermatophyta</taxon>
        <taxon>Magnoliopsida</taxon>
        <taxon>eudicotyledons</taxon>
        <taxon>Gunneridae</taxon>
        <taxon>Pentapetalae</taxon>
        <taxon>Saxifragales</taxon>
        <taxon>Crassulaceae</taxon>
        <taxon>Kalanchoe</taxon>
    </lineage>
</organism>
<dbReference type="Gramene" id="Kaladp0094s0005.1.v1.1">
    <property type="protein sequence ID" value="Kaladp0094s0005.1.v1.1"/>
    <property type="gene ID" value="Kaladp0094s0005.v1.1"/>
</dbReference>
<name>A0A7N1A3T2_KALFE</name>
<dbReference type="EnsemblPlants" id="Kaladp0094s0005.1.v1.1">
    <property type="protein sequence ID" value="Kaladp0094s0005.1.v1.1"/>
    <property type="gene ID" value="Kaladp0094s0005.v1.1"/>
</dbReference>
<evidence type="ECO:0000313" key="3">
    <source>
        <dbReference type="Proteomes" id="UP000594263"/>
    </source>
</evidence>
<reference evidence="2" key="1">
    <citation type="submission" date="2021-01" db="UniProtKB">
        <authorList>
            <consortium name="EnsemblPlants"/>
        </authorList>
    </citation>
    <scope>IDENTIFICATION</scope>
</reference>
<feature type="region of interest" description="Disordered" evidence="1">
    <location>
        <begin position="1"/>
        <end position="37"/>
    </location>
</feature>
<dbReference type="AlphaFoldDB" id="A0A7N1A3T2"/>